<dbReference type="AlphaFoldDB" id="A0AAW2VHA8"/>
<evidence type="ECO:0008006" key="2">
    <source>
        <dbReference type="Google" id="ProtNLM"/>
    </source>
</evidence>
<dbReference type="InterPro" id="IPR036691">
    <property type="entry name" value="Endo/exonu/phosph_ase_sf"/>
</dbReference>
<protein>
    <recommendedName>
        <fullName evidence="2">Endonuclease/exonuclease/phosphatase domain-containing protein</fullName>
    </recommendedName>
</protein>
<reference evidence="1" key="2">
    <citation type="journal article" date="2024" name="Plant">
        <title>Genomic evolution and insights into agronomic trait innovations of Sesamum species.</title>
        <authorList>
            <person name="Miao H."/>
            <person name="Wang L."/>
            <person name="Qu L."/>
            <person name="Liu H."/>
            <person name="Sun Y."/>
            <person name="Le M."/>
            <person name="Wang Q."/>
            <person name="Wei S."/>
            <person name="Zheng Y."/>
            <person name="Lin W."/>
            <person name="Duan Y."/>
            <person name="Cao H."/>
            <person name="Xiong S."/>
            <person name="Wang X."/>
            <person name="Wei L."/>
            <person name="Li C."/>
            <person name="Ma Q."/>
            <person name="Ju M."/>
            <person name="Zhao R."/>
            <person name="Li G."/>
            <person name="Mu C."/>
            <person name="Tian Q."/>
            <person name="Mei H."/>
            <person name="Zhang T."/>
            <person name="Gao T."/>
            <person name="Zhang H."/>
        </authorList>
    </citation>
    <scope>NUCLEOTIDE SEQUENCE</scope>
    <source>
        <strain evidence="1">KEN1</strain>
    </source>
</reference>
<dbReference type="PANTHER" id="PTHR33710">
    <property type="entry name" value="BNAC02G09200D PROTEIN"/>
    <property type="match status" value="1"/>
</dbReference>
<dbReference type="SUPFAM" id="SSF56219">
    <property type="entry name" value="DNase I-like"/>
    <property type="match status" value="1"/>
</dbReference>
<sequence length="305" mass="35428">MICAASWNVRGLNGVAHQRSFGHLVGVEILLVELQFIHCRVTSKKEHTKCLIIVLYGDNDVIPGRDLWNSISQLSNDITDEPWLLIGDFNAVIDESEISEYAADTSASMGDFLNCITTAELIHLPFMGANLTWHNSRNGDRSLWKRLYRMLVNETWLVHWSQSIYISASPRTSDHSPLILQGHDRCRDTPIFRFDNFMTKLPGFLDMVKERWKHPIIGTSMYALTRKLKYLKSMLRGIKRQRGNLSQNIQKAAEFLLKAQQLIQEFQHDTLLLQLEKWCRIIYCKAVNLETIMLKQRAKLNWLKW</sequence>
<name>A0AAW2VHA8_9LAMI</name>
<organism evidence="1">
    <name type="scientific">Sesamum latifolium</name>
    <dbReference type="NCBI Taxonomy" id="2727402"/>
    <lineage>
        <taxon>Eukaryota</taxon>
        <taxon>Viridiplantae</taxon>
        <taxon>Streptophyta</taxon>
        <taxon>Embryophyta</taxon>
        <taxon>Tracheophyta</taxon>
        <taxon>Spermatophyta</taxon>
        <taxon>Magnoliopsida</taxon>
        <taxon>eudicotyledons</taxon>
        <taxon>Gunneridae</taxon>
        <taxon>Pentapetalae</taxon>
        <taxon>asterids</taxon>
        <taxon>lamiids</taxon>
        <taxon>Lamiales</taxon>
        <taxon>Pedaliaceae</taxon>
        <taxon>Sesamum</taxon>
    </lineage>
</organism>
<proteinExistence type="predicted"/>
<reference evidence="1" key="1">
    <citation type="submission" date="2020-06" db="EMBL/GenBank/DDBJ databases">
        <authorList>
            <person name="Li T."/>
            <person name="Hu X."/>
            <person name="Zhang T."/>
            <person name="Song X."/>
            <person name="Zhang H."/>
            <person name="Dai N."/>
            <person name="Sheng W."/>
            <person name="Hou X."/>
            <person name="Wei L."/>
        </authorList>
    </citation>
    <scope>NUCLEOTIDE SEQUENCE</scope>
    <source>
        <strain evidence="1">KEN1</strain>
        <tissue evidence="1">Leaf</tissue>
    </source>
</reference>
<evidence type="ECO:0000313" key="1">
    <source>
        <dbReference type="EMBL" id="KAL0427665.1"/>
    </source>
</evidence>
<dbReference type="Gene3D" id="3.60.10.10">
    <property type="entry name" value="Endonuclease/exonuclease/phosphatase"/>
    <property type="match status" value="1"/>
</dbReference>
<gene>
    <name evidence="1" type="ORF">Slati_2941300</name>
</gene>
<comment type="caution">
    <text evidence="1">The sequence shown here is derived from an EMBL/GenBank/DDBJ whole genome shotgun (WGS) entry which is preliminary data.</text>
</comment>
<accession>A0AAW2VHA8</accession>
<dbReference type="EMBL" id="JACGWN010000010">
    <property type="protein sequence ID" value="KAL0427665.1"/>
    <property type="molecule type" value="Genomic_DNA"/>
</dbReference>
<dbReference type="PANTHER" id="PTHR33710:SF64">
    <property type="entry name" value="ENDONUCLEASE_EXONUCLEASE_PHOSPHATASE DOMAIN-CONTAINING PROTEIN"/>
    <property type="match status" value="1"/>
</dbReference>